<feature type="compositionally biased region" description="Basic and acidic residues" evidence="2">
    <location>
        <begin position="372"/>
        <end position="384"/>
    </location>
</feature>
<keyword evidence="4" id="KW-1185">Reference proteome</keyword>
<organism evidence="3 4">
    <name type="scientific">Cymbomonas tetramitiformis</name>
    <dbReference type="NCBI Taxonomy" id="36881"/>
    <lineage>
        <taxon>Eukaryota</taxon>
        <taxon>Viridiplantae</taxon>
        <taxon>Chlorophyta</taxon>
        <taxon>Pyramimonadophyceae</taxon>
        <taxon>Pyramimonadales</taxon>
        <taxon>Pyramimonadaceae</taxon>
        <taxon>Cymbomonas</taxon>
    </lineage>
</organism>
<evidence type="ECO:0000256" key="2">
    <source>
        <dbReference type="SAM" id="MobiDB-lite"/>
    </source>
</evidence>
<feature type="compositionally biased region" description="Acidic residues" evidence="2">
    <location>
        <begin position="415"/>
        <end position="429"/>
    </location>
</feature>
<accession>A0AAE0BMI8</accession>
<proteinExistence type="predicted"/>
<evidence type="ECO:0000256" key="1">
    <source>
        <dbReference type="SAM" id="Coils"/>
    </source>
</evidence>
<dbReference type="AlphaFoldDB" id="A0AAE0BMI8"/>
<feature type="region of interest" description="Disordered" evidence="2">
    <location>
        <begin position="326"/>
        <end position="431"/>
    </location>
</feature>
<comment type="caution">
    <text evidence="3">The sequence shown here is derived from an EMBL/GenBank/DDBJ whole genome shotgun (WGS) entry which is preliminary data.</text>
</comment>
<dbReference type="EMBL" id="LGRX02034141">
    <property type="protein sequence ID" value="KAK3238683.1"/>
    <property type="molecule type" value="Genomic_DNA"/>
</dbReference>
<feature type="compositionally biased region" description="Basic and acidic residues" evidence="2">
    <location>
        <begin position="333"/>
        <end position="343"/>
    </location>
</feature>
<evidence type="ECO:0000313" key="3">
    <source>
        <dbReference type="EMBL" id="KAK3238683.1"/>
    </source>
</evidence>
<dbReference type="Proteomes" id="UP001190700">
    <property type="component" value="Unassembled WGS sequence"/>
</dbReference>
<feature type="region of interest" description="Disordered" evidence="2">
    <location>
        <begin position="1"/>
        <end position="29"/>
    </location>
</feature>
<gene>
    <name evidence="3" type="ORF">CYMTET_51320</name>
</gene>
<name>A0AAE0BMI8_9CHLO</name>
<protein>
    <submittedName>
        <fullName evidence="3">Uncharacterized protein</fullName>
    </submittedName>
</protein>
<feature type="region of interest" description="Disordered" evidence="2">
    <location>
        <begin position="878"/>
        <end position="907"/>
    </location>
</feature>
<evidence type="ECO:0000313" key="4">
    <source>
        <dbReference type="Proteomes" id="UP001190700"/>
    </source>
</evidence>
<feature type="coiled-coil region" evidence="1">
    <location>
        <begin position="294"/>
        <end position="322"/>
    </location>
</feature>
<keyword evidence="1" id="KW-0175">Coiled coil</keyword>
<reference evidence="3 4" key="1">
    <citation type="journal article" date="2015" name="Genome Biol. Evol.">
        <title>Comparative Genomics of a Bacterivorous Green Alga Reveals Evolutionary Causalities and Consequences of Phago-Mixotrophic Mode of Nutrition.</title>
        <authorList>
            <person name="Burns J.A."/>
            <person name="Paasch A."/>
            <person name="Narechania A."/>
            <person name="Kim E."/>
        </authorList>
    </citation>
    <scope>NUCLEOTIDE SEQUENCE [LARGE SCALE GENOMIC DNA]</scope>
    <source>
        <strain evidence="3 4">PLY_AMNH</strain>
    </source>
</reference>
<sequence>MYWQMEADPDTNETSFQEDGSPPKEHRNGIMNTFFNANSARNRYKKMQRRMLEDGAEEGEEEPQVPWRRINLHVRRASAVLQRRSTFAAEKYQHVVAPIHNGYKRVRGLGVDGRDALGGWTEECEAALGRSKEVMVFALKTWPNQLRMITHTPTPSRLSATDVLVLMNAVLFSELENMQALLNFLGAMKEAMQVLRDHAVTGAMVPILGIKLLPVTNAGVHARCTGRPLAQLPVPPGLMQDICSVQLCMALLCPNLRMPDLYAISVQGPRRSLGLNDPLWEAIKERSTDAGRCALQRREELAKLMQDQAEAQEKDMYRLEKLMEFFEPPTPRTEAESEQNHEEGAEDEADVATVAAGSSETQPEPSAAGDSFEEHLVTKRKETDDTTTQQEHGIVEAQPAAEKVTDDTTTQQEQELQEPEELQTEEEEVVELRTESSIEDGMLNNPQAAEIAKPLDSLKPQKANELLRFLKVKLSMLMSSIREMDASAAADLEGFAAALYPLQADATRGMFRWEEEHDQAFEAIQLRAASCVLQQAPQTGTFTHLRLRADEDGGVTDRTLVDDSLYLLALATIHRMPAPEMRREVAKFLRMLAAAEAILEEASDELTWKLRDVSACLHVLLKSLDEGRSFTWTLSDNAAMLMDAHAAAAQRPAGEGNPKHKALLCEILSYTAAKALSKNGIKFSKVNVKNQPHEAPEQGACMEEVHVGGAELLQMAHLAGPKPHPSTTWNGPISAYYPKRDMERDEKGYLKARGWYHQTKLMHLMNVPRVPSSLTADSQMIAAKTTPRSKPPQTRSLPSVSRFYRRDDLRGDLPVPVHAAVSYLPRRTALDLSAPALVAESSCPAAFMPSLRQVDTLPQTSPPPPLMAEASCPAAIMPRGSPIPAPSLRPIKAPGSRPSHSSSLKKKRLDMAACRPSPDPLTSLQSSLIPSKKAQALPSMKDTPVLPPPDLIPPELRNSWKYGLSPESFIEQRKLKLGSGVKRNRAVQSAWSR</sequence>